<dbReference type="AlphaFoldDB" id="A0A1E3X2R7"/>
<name>A0A1E3X2R7_9BACT</name>
<organism evidence="1 2">
    <name type="scientific">Candidatus Scalindua rubra</name>
    <dbReference type="NCBI Taxonomy" id="1872076"/>
    <lineage>
        <taxon>Bacteria</taxon>
        <taxon>Pseudomonadati</taxon>
        <taxon>Planctomycetota</taxon>
        <taxon>Candidatus Brocadiia</taxon>
        <taxon>Candidatus Brocadiales</taxon>
        <taxon>Candidatus Scalinduaceae</taxon>
        <taxon>Candidatus Scalindua</taxon>
    </lineage>
</organism>
<proteinExistence type="predicted"/>
<evidence type="ECO:0000313" key="1">
    <source>
        <dbReference type="EMBL" id="ODS29908.1"/>
    </source>
</evidence>
<feature type="non-terminal residue" evidence="1">
    <location>
        <position position="1"/>
    </location>
</feature>
<evidence type="ECO:0000313" key="2">
    <source>
        <dbReference type="Proteomes" id="UP000094056"/>
    </source>
</evidence>
<sequence length="50" mass="5838">DRCFAELGRSILKLRIDYFEFINVEIPEVSVSDSGEVSDTRPENFRINYP</sequence>
<dbReference type="Proteomes" id="UP000094056">
    <property type="component" value="Unassembled WGS sequence"/>
</dbReference>
<dbReference type="EMBL" id="MAYW01000335">
    <property type="protein sequence ID" value="ODS29908.1"/>
    <property type="molecule type" value="Genomic_DNA"/>
</dbReference>
<comment type="caution">
    <text evidence="1">The sequence shown here is derived from an EMBL/GenBank/DDBJ whole genome shotgun (WGS) entry which is preliminary data.</text>
</comment>
<protein>
    <submittedName>
        <fullName evidence="1">Uncharacterized protein</fullName>
    </submittedName>
</protein>
<accession>A0A1E3X2R7</accession>
<gene>
    <name evidence="1" type="ORF">SCARUB_04990</name>
</gene>
<reference evidence="1 2" key="1">
    <citation type="submission" date="2016-07" db="EMBL/GenBank/DDBJ databases">
        <title>Draft genome of Scalindua rubra, obtained from a brine-seawater interface in the Red Sea, sheds light on salt adaptation in anammox bacteria.</title>
        <authorList>
            <person name="Speth D.R."/>
            <person name="Lagkouvardos I."/>
            <person name="Wang Y."/>
            <person name="Qian P.-Y."/>
            <person name="Dutilh B.E."/>
            <person name="Jetten M.S."/>
        </authorList>
    </citation>
    <scope>NUCLEOTIDE SEQUENCE [LARGE SCALE GENOMIC DNA]</scope>
    <source>
        <strain evidence="1">BSI-1</strain>
    </source>
</reference>